<dbReference type="EMBL" id="CAJZBQ010000018">
    <property type="protein sequence ID" value="CAG9317206.1"/>
    <property type="molecule type" value="Genomic_DNA"/>
</dbReference>
<name>A0AAU9J100_9CILI</name>
<reference evidence="2" key="1">
    <citation type="submission" date="2021-09" db="EMBL/GenBank/DDBJ databases">
        <authorList>
            <consortium name="AG Swart"/>
            <person name="Singh M."/>
            <person name="Singh A."/>
            <person name="Seah K."/>
            <person name="Emmerich C."/>
        </authorList>
    </citation>
    <scope>NUCLEOTIDE SEQUENCE</scope>
    <source>
        <strain evidence="2">ATCC30299</strain>
    </source>
</reference>
<dbReference type="Proteomes" id="UP001162131">
    <property type="component" value="Unassembled WGS sequence"/>
</dbReference>
<sequence length="309" mass="35480">MGCCEGREASQETDKPPQKRSNYKSRKIRRNINVEAMLSQDFVVQSATQSPIRMQKENTDPEAAPKEDSQLFALNTLKADTKWLEISKWVYVTDKIDQNELKIRQSWAKSPETIGSLALAYLAEAAWDDPSSVQEILKNIQDHLILSIKSGTEDQRDFSFLFLYHSLDNTTNELKHELISKNILQNLIPFLSCQTKQLRLLSAATCARIYKGNEIAQSIFFKNKGAHDLIQLLIRDGDSDEILCRLLEHLIDLILDSNDEVIEKNAQKLIDESMMEMLESIDIHNRSLKVMEIADDLFQMMPEEEAKYN</sequence>
<comment type="caution">
    <text evidence="2">The sequence shown here is derived from an EMBL/GenBank/DDBJ whole genome shotgun (WGS) entry which is preliminary data.</text>
</comment>
<dbReference type="Gene3D" id="1.25.10.10">
    <property type="entry name" value="Leucine-rich Repeat Variant"/>
    <property type="match status" value="1"/>
</dbReference>
<accession>A0AAU9J100</accession>
<protein>
    <submittedName>
        <fullName evidence="2">Uncharacterized protein</fullName>
    </submittedName>
</protein>
<keyword evidence="3" id="KW-1185">Reference proteome</keyword>
<proteinExistence type="predicted"/>
<gene>
    <name evidence="2" type="ORF">BSTOLATCC_MIC18460</name>
</gene>
<feature type="compositionally biased region" description="Basic and acidic residues" evidence="1">
    <location>
        <begin position="1"/>
        <end position="17"/>
    </location>
</feature>
<feature type="region of interest" description="Disordered" evidence="1">
    <location>
        <begin position="1"/>
        <end position="26"/>
    </location>
</feature>
<dbReference type="SUPFAM" id="SSF48371">
    <property type="entry name" value="ARM repeat"/>
    <property type="match status" value="1"/>
</dbReference>
<organism evidence="2 3">
    <name type="scientific">Blepharisma stoltei</name>
    <dbReference type="NCBI Taxonomy" id="1481888"/>
    <lineage>
        <taxon>Eukaryota</taxon>
        <taxon>Sar</taxon>
        <taxon>Alveolata</taxon>
        <taxon>Ciliophora</taxon>
        <taxon>Postciliodesmatophora</taxon>
        <taxon>Heterotrichea</taxon>
        <taxon>Heterotrichida</taxon>
        <taxon>Blepharismidae</taxon>
        <taxon>Blepharisma</taxon>
    </lineage>
</organism>
<evidence type="ECO:0000313" key="2">
    <source>
        <dbReference type="EMBL" id="CAG9317206.1"/>
    </source>
</evidence>
<evidence type="ECO:0000313" key="3">
    <source>
        <dbReference type="Proteomes" id="UP001162131"/>
    </source>
</evidence>
<dbReference type="InterPro" id="IPR016024">
    <property type="entry name" value="ARM-type_fold"/>
</dbReference>
<evidence type="ECO:0000256" key="1">
    <source>
        <dbReference type="SAM" id="MobiDB-lite"/>
    </source>
</evidence>
<dbReference type="InterPro" id="IPR011989">
    <property type="entry name" value="ARM-like"/>
</dbReference>
<dbReference type="AlphaFoldDB" id="A0AAU9J100"/>